<protein>
    <recommendedName>
        <fullName evidence="3">Glucosamine inositolphosphorylceramide transferase 1 N-terminal domain-containing protein</fullName>
    </recommendedName>
</protein>
<evidence type="ECO:0000313" key="4">
    <source>
        <dbReference type="EMBL" id="GAA0629059.1"/>
    </source>
</evidence>
<dbReference type="InterPro" id="IPR052176">
    <property type="entry name" value="Glycosyl_Hydrlase_43_Enz"/>
</dbReference>
<keyword evidence="1" id="KW-0858">Xylan degradation</keyword>
<evidence type="ECO:0000259" key="3">
    <source>
        <dbReference type="Pfam" id="PF24793"/>
    </source>
</evidence>
<accession>A0ABN1H546</accession>
<gene>
    <name evidence="4" type="ORF">GCM10009422_28090</name>
</gene>
<evidence type="ECO:0000256" key="2">
    <source>
        <dbReference type="ARBA" id="ARBA00023277"/>
    </source>
</evidence>
<keyword evidence="2" id="KW-0119">Carbohydrate metabolism</keyword>
<keyword evidence="5" id="KW-1185">Reference proteome</keyword>
<comment type="caution">
    <text evidence="4">The sequence shown here is derived from an EMBL/GenBank/DDBJ whole genome shotgun (WGS) entry which is preliminary data.</text>
</comment>
<dbReference type="InterPro" id="IPR056442">
    <property type="entry name" value="GINT1_N"/>
</dbReference>
<dbReference type="RefSeq" id="WP_343794624.1">
    <property type="nucleotide sequence ID" value="NZ_BAAAGA010000007.1"/>
</dbReference>
<dbReference type="InterPro" id="IPR023296">
    <property type="entry name" value="Glyco_hydro_beta-prop_sf"/>
</dbReference>
<proteinExistence type="predicted"/>
<dbReference type="Pfam" id="PF24793">
    <property type="entry name" value="GINT1_N"/>
    <property type="match status" value="1"/>
</dbReference>
<dbReference type="Gene3D" id="2.115.10.20">
    <property type="entry name" value="Glycosyl hydrolase domain, family 43"/>
    <property type="match status" value="1"/>
</dbReference>
<sequence>MYDLWRVGYVRRPLTHVMGEAPLPADGIVWLPESPRTFQYVADPFGIVRDGVLTIFVEAFDYRVRRGDIRYFQYDSQDRLIGEGVALQEPWHLSYPTLIEDGGELFMLPEGYKNGELTLYRCKRFPDQWEPACTLLDQPAIDATVVRHDGRWWMFHALPGADDRAMRELHVAWADSLTGPWTPHAANPVREGFRDTRPGGTAFVYDGAVHLPVQDCETTYGARVRLLRIDELTPERFSAQEVRRFEPEGRLTGYDHGLHTLSGDANVTLIDVKSINQSSAEGLIKARYKLRRLFGRAVRKAA</sequence>
<dbReference type="SUPFAM" id="SSF75005">
    <property type="entry name" value="Arabinanase/levansucrase/invertase"/>
    <property type="match status" value="1"/>
</dbReference>
<dbReference type="PANTHER" id="PTHR43772:SF2">
    <property type="entry name" value="PUTATIVE (AFU_ORTHOLOGUE AFUA_2G04480)-RELATED"/>
    <property type="match status" value="1"/>
</dbReference>
<evidence type="ECO:0000313" key="5">
    <source>
        <dbReference type="Proteomes" id="UP001501352"/>
    </source>
</evidence>
<name>A0ABN1H546_9CAUL</name>
<keyword evidence="1" id="KW-0624">Polysaccharide degradation</keyword>
<dbReference type="EMBL" id="BAAAGA010000007">
    <property type="protein sequence ID" value="GAA0629059.1"/>
    <property type="molecule type" value="Genomic_DNA"/>
</dbReference>
<dbReference type="Proteomes" id="UP001501352">
    <property type="component" value="Unassembled WGS sequence"/>
</dbReference>
<organism evidence="4 5">
    <name type="scientific">Brevundimonas kwangchunensis</name>
    <dbReference type="NCBI Taxonomy" id="322163"/>
    <lineage>
        <taxon>Bacteria</taxon>
        <taxon>Pseudomonadati</taxon>
        <taxon>Pseudomonadota</taxon>
        <taxon>Alphaproteobacteria</taxon>
        <taxon>Caulobacterales</taxon>
        <taxon>Caulobacteraceae</taxon>
        <taxon>Brevundimonas</taxon>
    </lineage>
</organism>
<feature type="domain" description="Glucosamine inositolphosphorylceramide transferase 1 N-terminal" evidence="3">
    <location>
        <begin position="39"/>
        <end position="243"/>
    </location>
</feature>
<dbReference type="PANTHER" id="PTHR43772">
    <property type="entry name" value="ENDO-1,4-BETA-XYLANASE"/>
    <property type="match status" value="1"/>
</dbReference>
<evidence type="ECO:0000256" key="1">
    <source>
        <dbReference type="ARBA" id="ARBA00022651"/>
    </source>
</evidence>
<reference evidence="4 5" key="1">
    <citation type="journal article" date="2019" name="Int. J. Syst. Evol. Microbiol.">
        <title>The Global Catalogue of Microorganisms (GCM) 10K type strain sequencing project: providing services to taxonomists for standard genome sequencing and annotation.</title>
        <authorList>
            <consortium name="The Broad Institute Genomics Platform"/>
            <consortium name="The Broad Institute Genome Sequencing Center for Infectious Disease"/>
            <person name="Wu L."/>
            <person name="Ma J."/>
        </authorList>
    </citation>
    <scope>NUCLEOTIDE SEQUENCE [LARGE SCALE GENOMIC DNA]</scope>
    <source>
        <strain evidence="4 5">JCM 12928</strain>
    </source>
</reference>